<feature type="transmembrane region" description="Helical" evidence="7">
    <location>
        <begin position="89"/>
        <end position="111"/>
    </location>
</feature>
<dbReference type="Pfam" id="PF00924">
    <property type="entry name" value="MS_channel_2nd"/>
    <property type="match status" value="1"/>
</dbReference>
<dbReference type="InterPro" id="IPR006685">
    <property type="entry name" value="MscS_channel_2nd"/>
</dbReference>
<dbReference type="PANTHER" id="PTHR30566">
    <property type="entry name" value="YNAI-RELATED MECHANOSENSITIVE ION CHANNEL"/>
    <property type="match status" value="1"/>
</dbReference>
<keyword evidence="5 7" id="KW-1133">Transmembrane helix</keyword>
<evidence type="ECO:0000256" key="3">
    <source>
        <dbReference type="ARBA" id="ARBA00022475"/>
    </source>
</evidence>
<keyword evidence="6 7" id="KW-0472">Membrane</keyword>
<evidence type="ECO:0000256" key="4">
    <source>
        <dbReference type="ARBA" id="ARBA00022692"/>
    </source>
</evidence>
<feature type="transmembrane region" description="Helical" evidence="7">
    <location>
        <begin position="164"/>
        <end position="192"/>
    </location>
</feature>
<evidence type="ECO:0000256" key="1">
    <source>
        <dbReference type="ARBA" id="ARBA00004651"/>
    </source>
</evidence>
<dbReference type="OrthoDB" id="9809206at2"/>
<feature type="transmembrane region" description="Helical" evidence="7">
    <location>
        <begin position="64"/>
        <end position="83"/>
    </location>
</feature>
<dbReference type="InterPro" id="IPR011066">
    <property type="entry name" value="MscS_channel_C_sf"/>
</dbReference>
<feature type="domain" description="Mechanosensitive ion channel MscS" evidence="8">
    <location>
        <begin position="180"/>
        <end position="246"/>
    </location>
</feature>
<dbReference type="InterPro" id="IPR049142">
    <property type="entry name" value="MS_channel_1st"/>
</dbReference>
<feature type="domain" description="Mechanosensitive ion channel transmembrane helices 2/3" evidence="10">
    <location>
        <begin position="138"/>
        <end position="178"/>
    </location>
</feature>
<dbReference type="SUPFAM" id="SSF82861">
    <property type="entry name" value="Mechanosensitive channel protein MscS (YggB), transmembrane region"/>
    <property type="match status" value="1"/>
</dbReference>
<keyword evidence="12" id="KW-1185">Reference proteome</keyword>
<dbReference type="InterPro" id="IPR049278">
    <property type="entry name" value="MS_channel_C"/>
</dbReference>
<dbReference type="RefSeq" id="WP_144332624.1">
    <property type="nucleotide sequence ID" value="NZ_VLPL01000003.1"/>
</dbReference>
<evidence type="ECO:0000256" key="2">
    <source>
        <dbReference type="ARBA" id="ARBA00008017"/>
    </source>
</evidence>
<evidence type="ECO:0000259" key="8">
    <source>
        <dbReference type="Pfam" id="PF00924"/>
    </source>
</evidence>
<accession>A0A556N0W3</accession>
<dbReference type="GO" id="GO:0005886">
    <property type="term" value="C:plasma membrane"/>
    <property type="evidence" value="ECO:0007669"/>
    <property type="project" value="UniProtKB-SubCell"/>
</dbReference>
<keyword evidence="3" id="KW-1003">Cell membrane</keyword>
<evidence type="ECO:0000256" key="6">
    <source>
        <dbReference type="ARBA" id="ARBA00023136"/>
    </source>
</evidence>
<dbReference type="EMBL" id="VLPL01000003">
    <property type="protein sequence ID" value="TSJ45669.1"/>
    <property type="molecule type" value="Genomic_DNA"/>
</dbReference>
<dbReference type="Proteomes" id="UP000316008">
    <property type="component" value="Unassembled WGS sequence"/>
</dbReference>
<evidence type="ECO:0000256" key="5">
    <source>
        <dbReference type="ARBA" id="ARBA00022989"/>
    </source>
</evidence>
<evidence type="ECO:0000313" key="12">
    <source>
        <dbReference type="Proteomes" id="UP000316008"/>
    </source>
</evidence>
<organism evidence="11 12">
    <name type="scientific">Fluviicola chungangensis</name>
    <dbReference type="NCBI Taxonomy" id="2597671"/>
    <lineage>
        <taxon>Bacteria</taxon>
        <taxon>Pseudomonadati</taxon>
        <taxon>Bacteroidota</taxon>
        <taxon>Flavobacteriia</taxon>
        <taxon>Flavobacteriales</taxon>
        <taxon>Crocinitomicaceae</taxon>
        <taxon>Fluviicola</taxon>
    </lineage>
</organism>
<dbReference type="PANTHER" id="PTHR30566:SF25">
    <property type="entry name" value="INNER MEMBRANE PROTEIN"/>
    <property type="match status" value="1"/>
</dbReference>
<dbReference type="InterPro" id="IPR011014">
    <property type="entry name" value="MscS_channel_TM-2"/>
</dbReference>
<evidence type="ECO:0000259" key="10">
    <source>
        <dbReference type="Pfam" id="PF21088"/>
    </source>
</evidence>
<dbReference type="Pfam" id="PF21082">
    <property type="entry name" value="MS_channel_3rd"/>
    <property type="match status" value="1"/>
</dbReference>
<dbReference type="SUPFAM" id="SSF50182">
    <property type="entry name" value="Sm-like ribonucleoproteins"/>
    <property type="match status" value="1"/>
</dbReference>
<feature type="transmembrane region" description="Helical" evidence="7">
    <location>
        <begin position="132"/>
        <end position="152"/>
    </location>
</feature>
<gene>
    <name evidence="11" type="ORF">FO442_07930</name>
</gene>
<dbReference type="SUPFAM" id="SSF82689">
    <property type="entry name" value="Mechanosensitive channel protein MscS (YggB), C-terminal domain"/>
    <property type="match status" value="1"/>
</dbReference>
<comment type="similarity">
    <text evidence="2">Belongs to the MscS (TC 1.A.23) family.</text>
</comment>
<dbReference type="InterPro" id="IPR023408">
    <property type="entry name" value="MscS_beta-dom_sf"/>
</dbReference>
<protein>
    <submittedName>
        <fullName evidence="11">Mechanosensitive ion channel family protein</fullName>
    </submittedName>
</protein>
<evidence type="ECO:0000313" key="11">
    <source>
        <dbReference type="EMBL" id="TSJ45669.1"/>
    </source>
</evidence>
<comment type="caution">
    <text evidence="11">The sequence shown here is derived from an EMBL/GenBank/DDBJ whole genome shotgun (WGS) entry which is preliminary data.</text>
</comment>
<dbReference type="Gene3D" id="3.30.70.100">
    <property type="match status" value="1"/>
</dbReference>
<proteinExistence type="inferred from homology"/>
<evidence type="ECO:0000256" key="7">
    <source>
        <dbReference type="SAM" id="Phobius"/>
    </source>
</evidence>
<dbReference type="Pfam" id="PF21088">
    <property type="entry name" value="MS_channel_1st"/>
    <property type="match status" value="1"/>
</dbReference>
<dbReference type="Gene3D" id="1.10.287.1260">
    <property type="match status" value="1"/>
</dbReference>
<sequence>MKKLLAYHFLGNSLYAWIVALGIALGTMIVIKLFSLLVIRKIKAHSIKTVNTWDDHLIDGIERFVIPVLYISAVYFSIYYLQFTVKIRFVLHTAYLVVFTYFSLRVISSIFKKIVSSFVKKNNGGIDKMEQANGLIIVVNVLIWFIGILFLFDNLGYDITTLLAGLGIGGIAIALAAQAILGDLFSYFVIFFDRPFEIGDFIIVDDKSGTIEQIGIKTTRIRTLGGEQLVCSNTDLTNSRVHNYKRLEKRRIVFQLGVTYQTSHDQLKQIPGMVKSIIESEQDVEYERGNFSGFGDSSLNFEFVYHVLSTDFDFYMDKQEKIYLGIYGLFEQLGIEFAYPTQTLFVHSEKPLSPETLNA</sequence>
<dbReference type="InterPro" id="IPR010920">
    <property type="entry name" value="LSM_dom_sf"/>
</dbReference>
<dbReference type="GO" id="GO:0008381">
    <property type="term" value="F:mechanosensitive monoatomic ion channel activity"/>
    <property type="evidence" value="ECO:0007669"/>
    <property type="project" value="UniProtKB-ARBA"/>
</dbReference>
<keyword evidence="4 7" id="KW-0812">Transmembrane</keyword>
<comment type="subcellular location">
    <subcellularLocation>
        <location evidence="1">Cell membrane</location>
        <topology evidence="1">Multi-pass membrane protein</topology>
    </subcellularLocation>
</comment>
<feature type="transmembrane region" description="Helical" evidence="7">
    <location>
        <begin position="14"/>
        <end position="39"/>
    </location>
</feature>
<reference evidence="11 12" key="1">
    <citation type="submission" date="2019-07" db="EMBL/GenBank/DDBJ databases">
        <authorList>
            <person name="Huq M.A."/>
        </authorList>
    </citation>
    <scope>NUCLEOTIDE SEQUENCE [LARGE SCALE GENOMIC DNA]</scope>
    <source>
        <strain evidence="11 12">MAH-3</strain>
    </source>
</reference>
<evidence type="ECO:0000259" key="9">
    <source>
        <dbReference type="Pfam" id="PF21082"/>
    </source>
</evidence>
<name>A0A556N0W3_9FLAO</name>
<dbReference type="Gene3D" id="2.30.30.60">
    <property type="match status" value="1"/>
</dbReference>
<feature type="domain" description="Mechanosensitive ion channel MscS C-terminal" evidence="9">
    <location>
        <begin position="252"/>
        <end position="337"/>
    </location>
</feature>
<dbReference type="AlphaFoldDB" id="A0A556N0W3"/>